<feature type="domain" description="Fibronectin type-III" evidence="4">
    <location>
        <begin position="567"/>
        <end position="662"/>
    </location>
</feature>
<evidence type="ECO:0000259" key="4">
    <source>
        <dbReference type="PROSITE" id="PS50853"/>
    </source>
</evidence>
<protein>
    <submittedName>
        <fullName evidence="5">Uncharacterized protein</fullName>
    </submittedName>
</protein>
<reference evidence="5" key="1">
    <citation type="submission" date="2022-11" db="UniProtKB">
        <authorList>
            <consortium name="EnsemblMetazoa"/>
        </authorList>
    </citation>
    <scope>IDENTIFICATION</scope>
</reference>
<dbReference type="InterPro" id="IPR003961">
    <property type="entry name" value="FN3_dom"/>
</dbReference>
<feature type="domain" description="Fibronectin type-III" evidence="4">
    <location>
        <begin position="476"/>
        <end position="566"/>
    </location>
</feature>
<dbReference type="PROSITE" id="PS50853">
    <property type="entry name" value="FN3"/>
    <property type="match status" value="2"/>
</dbReference>
<dbReference type="SMART" id="SM00060">
    <property type="entry name" value="FN3"/>
    <property type="match status" value="2"/>
</dbReference>
<dbReference type="SUPFAM" id="SSF49265">
    <property type="entry name" value="Fibronectin type III"/>
    <property type="match status" value="1"/>
</dbReference>
<dbReference type="SMART" id="SM00409">
    <property type="entry name" value="IG"/>
    <property type="match status" value="4"/>
</dbReference>
<dbReference type="SUPFAM" id="SSF48726">
    <property type="entry name" value="Immunoglobulin"/>
    <property type="match status" value="4"/>
</dbReference>
<dbReference type="InterPro" id="IPR003599">
    <property type="entry name" value="Ig_sub"/>
</dbReference>
<evidence type="ECO:0000259" key="3">
    <source>
        <dbReference type="PROSITE" id="PS50835"/>
    </source>
</evidence>
<keyword evidence="1" id="KW-0677">Repeat</keyword>
<accession>A0A913YQA6</accession>
<dbReference type="Gene3D" id="2.60.40.10">
    <property type="entry name" value="Immunoglobulins"/>
    <property type="match status" value="6"/>
</dbReference>
<evidence type="ECO:0000313" key="5">
    <source>
        <dbReference type="EnsemblMetazoa" id="XP_028516687.1"/>
    </source>
</evidence>
<dbReference type="PRINTS" id="PR00014">
    <property type="entry name" value="FNTYPEIII"/>
</dbReference>
<dbReference type="CDD" id="cd00096">
    <property type="entry name" value="Ig"/>
    <property type="match status" value="2"/>
</dbReference>
<evidence type="ECO:0000256" key="1">
    <source>
        <dbReference type="ARBA" id="ARBA00022737"/>
    </source>
</evidence>
<dbReference type="GO" id="GO:0045214">
    <property type="term" value="P:sarcomere organization"/>
    <property type="evidence" value="ECO:0007669"/>
    <property type="project" value="TreeGrafter"/>
</dbReference>
<dbReference type="Pfam" id="PF13927">
    <property type="entry name" value="Ig_3"/>
    <property type="match status" value="2"/>
</dbReference>
<feature type="chain" id="PRO_5037457115" evidence="2">
    <location>
        <begin position="21"/>
        <end position="713"/>
    </location>
</feature>
<dbReference type="Proteomes" id="UP000887567">
    <property type="component" value="Unplaced"/>
</dbReference>
<dbReference type="InterPro" id="IPR036179">
    <property type="entry name" value="Ig-like_dom_sf"/>
</dbReference>
<dbReference type="InterPro" id="IPR003598">
    <property type="entry name" value="Ig_sub2"/>
</dbReference>
<proteinExistence type="predicted"/>
<keyword evidence="2" id="KW-0732">Signal</keyword>
<dbReference type="AlphaFoldDB" id="A0A913YQA6"/>
<evidence type="ECO:0000313" key="6">
    <source>
        <dbReference type="Proteomes" id="UP000887567"/>
    </source>
</evidence>
<feature type="signal peptide" evidence="2">
    <location>
        <begin position="1"/>
        <end position="20"/>
    </location>
</feature>
<dbReference type="InterPro" id="IPR036116">
    <property type="entry name" value="FN3_sf"/>
</dbReference>
<evidence type="ECO:0000256" key="2">
    <source>
        <dbReference type="SAM" id="SignalP"/>
    </source>
</evidence>
<feature type="domain" description="Ig-like" evidence="3">
    <location>
        <begin position="149"/>
        <end position="235"/>
    </location>
</feature>
<feature type="domain" description="Ig-like" evidence="3">
    <location>
        <begin position="385"/>
        <end position="471"/>
    </location>
</feature>
<dbReference type="SMART" id="SM00408">
    <property type="entry name" value="IGc2"/>
    <property type="match status" value="4"/>
</dbReference>
<dbReference type="GO" id="GO:0031430">
    <property type="term" value="C:M band"/>
    <property type="evidence" value="ECO:0007669"/>
    <property type="project" value="TreeGrafter"/>
</dbReference>
<dbReference type="CDD" id="cd00063">
    <property type="entry name" value="FN3"/>
    <property type="match status" value="2"/>
</dbReference>
<dbReference type="OMA" id="SATFMLH"/>
<dbReference type="PANTHER" id="PTHR13817:SF151">
    <property type="entry name" value="TITIN"/>
    <property type="match status" value="1"/>
</dbReference>
<dbReference type="InterPro" id="IPR050964">
    <property type="entry name" value="Striated_Muscle_Regulatory"/>
</dbReference>
<dbReference type="OrthoDB" id="9355041at2759"/>
<keyword evidence="6" id="KW-1185">Reference proteome</keyword>
<organism evidence="5 6">
    <name type="scientific">Exaiptasia diaphana</name>
    <name type="common">Tropical sea anemone</name>
    <name type="synonym">Aiptasia pulchella</name>
    <dbReference type="NCBI Taxonomy" id="2652724"/>
    <lineage>
        <taxon>Eukaryota</taxon>
        <taxon>Metazoa</taxon>
        <taxon>Cnidaria</taxon>
        <taxon>Anthozoa</taxon>
        <taxon>Hexacorallia</taxon>
        <taxon>Actiniaria</taxon>
        <taxon>Aiptasiidae</taxon>
        <taxon>Exaiptasia</taxon>
    </lineage>
</organism>
<dbReference type="RefSeq" id="XP_028516687.1">
    <property type="nucleotide sequence ID" value="XM_028660886.1"/>
</dbReference>
<sequence>MDRVLRVLLYGFTVIQLADAAVRFTRVPADKLYVVKGQTARFTWDYHVDNINTEFDSRSPRWYFHNNSSLLIGYGDLFDGRKFKIYPNTCPPRLLTPTVRVSVEVKATLVITDVTMADSGTYGCRLVLSSGSLSSMPTNEAKLIVTETPSFTKKPNATTSTIEHSDLNISCTAVGLPTPVVTWVQIKQSSTLFIIKGIGGAVLHFADIKRNQSGTYECHASNNPNESLVRARTMVIVSFPPGSPSFNYTEGDGWDAAVRFTRVPADKLYVVKGQTARFTWDYHVDNINTEFDSRSPRWYFHNNSSLLIGYGDLFDGRKFKIYPNTCPPRLLTPTVRVSVEVKATLVITDVTMADSGTYGCRLVLSSGSLSSMPTNEAKLIVTETPSFTKKPNATTSTIEHSDLNISCTAVGLPTPVVTWVQIKQSSTLFIIKGIGGAVLHFADIKRNQSGTYECHASNNPNESLVRARTMVIVSFPPGSPSFNVTDIEASSAVVRWAEPVDNGGSKVTGYKVEIDSKTYNFSSWKPNHFVIPGLTKNKVYVVKLFARNVAGYGNASSKTFTTKKEGPPGSPVLKIVKFSNTTVTLMWSKPEENGGEIEYYTIYKKLSGAEWSQIGTLSGEPLTYTVKDLLPGKTYSFHVTAKNKDGSSLMGVNVITVTLPVETTTPNPATSAITSSRGSRIGPFNDFDYSTKVGVLAAFLALSVQLMENRMEI</sequence>
<dbReference type="InterPro" id="IPR013783">
    <property type="entry name" value="Ig-like_fold"/>
</dbReference>
<dbReference type="PROSITE" id="PS50835">
    <property type="entry name" value="IG_LIKE"/>
    <property type="match status" value="2"/>
</dbReference>
<dbReference type="PANTHER" id="PTHR13817">
    <property type="entry name" value="TITIN"/>
    <property type="match status" value="1"/>
</dbReference>
<dbReference type="KEGG" id="epa:110245125"/>
<name>A0A913YQA6_EXADI</name>
<dbReference type="InterPro" id="IPR007110">
    <property type="entry name" value="Ig-like_dom"/>
</dbReference>
<dbReference type="Pfam" id="PF00041">
    <property type="entry name" value="fn3"/>
    <property type="match status" value="2"/>
</dbReference>
<dbReference type="GeneID" id="110245125"/>
<dbReference type="EnsemblMetazoa" id="XM_028660886.1">
    <property type="protein sequence ID" value="XP_028516687.1"/>
    <property type="gene ID" value="LOC110245125"/>
</dbReference>